<sequence length="154" mass="17569">MEEQVDISQAEWEIMRIIWTLGPTRTNTLVKILKDKMKWKDSTTKTLLARLTKKEFLTPTKEGREFCYASNITEDEAIDKAAKNLFSNICAMKVGSSLNRLIKNTPLSKSDISSLEQLLENKYQTAPETISCNCVPLEYQMDCCAVVKDESHEL</sequence>
<dbReference type="InterPro" id="IPR005650">
    <property type="entry name" value="BlaI_family"/>
</dbReference>
<dbReference type="Pfam" id="PF03965">
    <property type="entry name" value="Penicillinase_R"/>
    <property type="match status" value="1"/>
</dbReference>
<dbReference type="RefSeq" id="WP_425613194.1">
    <property type="nucleotide sequence ID" value="NZ_AP026801.1"/>
</dbReference>
<name>A0AAU9CY56_9LACO</name>
<evidence type="ECO:0000256" key="4">
    <source>
        <dbReference type="ARBA" id="ARBA00023163"/>
    </source>
</evidence>
<dbReference type="EMBL" id="AP026801">
    <property type="protein sequence ID" value="BDR57366.1"/>
    <property type="molecule type" value="Genomic_DNA"/>
</dbReference>
<evidence type="ECO:0000256" key="3">
    <source>
        <dbReference type="ARBA" id="ARBA00023125"/>
    </source>
</evidence>
<organism evidence="5 6">
    <name type="scientific">Xylocopilactobacillus apis</name>
    <dbReference type="NCBI Taxonomy" id="2932183"/>
    <lineage>
        <taxon>Bacteria</taxon>
        <taxon>Bacillati</taxon>
        <taxon>Bacillota</taxon>
        <taxon>Bacilli</taxon>
        <taxon>Lactobacillales</taxon>
        <taxon>Lactobacillaceae</taxon>
        <taxon>Xylocopilactobacillus</taxon>
    </lineage>
</organism>
<accession>A0AAU9CY56</accession>
<dbReference type="Proteomes" id="UP001321804">
    <property type="component" value="Chromosome"/>
</dbReference>
<proteinExistence type="inferred from homology"/>
<evidence type="ECO:0000313" key="6">
    <source>
        <dbReference type="Proteomes" id="UP001321804"/>
    </source>
</evidence>
<gene>
    <name evidence="5" type="ORF">KIMC2_19280</name>
</gene>
<evidence type="ECO:0000313" key="5">
    <source>
        <dbReference type="EMBL" id="BDR57366.1"/>
    </source>
</evidence>
<dbReference type="NCBIfam" id="TIGR02698">
    <property type="entry name" value="CopY_TcrY"/>
    <property type="match status" value="1"/>
</dbReference>
<dbReference type="InterPro" id="IPR014071">
    <property type="entry name" value="Cu_transp_CopY/TcrY"/>
</dbReference>
<keyword evidence="3" id="KW-0238">DNA-binding</keyword>
<protein>
    <submittedName>
        <fullName evidence="5">Transcriptional regulator</fullName>
    </submittedName>
</protein>
<dbReference type="Gene3D" id="1.10.10.10">
    <property type="entry name" value="Winged helix-like DNA-binding domain superfamily/Winged helix DNA-binding domain"/>
    <property type="match status" value="1"/>
</dbReference>
<dbReference type="InterPro" id="IPR036388">
    <property type="entry name" value="WH-like_DNA-bd_sf"/>
</dbReference>
<keyword evidence="6" id="KW-1185">Reference proteome</keyword>
<evidence type="ECO:0000256" key="1">
    <source>
        <dbReference type="ARBA" id="ARBA00011046"/>
    </source>
</evidence>
<dbReference type="GO" id="GO:0045892">
    <property type="term" value="P:negative regulation of DNA-templated transcription"/>
    <property type="evidence" value="ECO:0007669"/>
    <property type="project" value="InterPro"/>
</dbReference>
<dbReference type="PIRSF" id="PIRSF019455">
    <property type="entry name" value="CopR_AtkY"/>
    <property type="match status" value="1"/>
</dbReference>
<reference evidence="5 6" key="1">
    <citation type="journal article" date="2023" name="Microbiol. Spectr.">
        <title>Symbiosis of Carpenter Bees with Uncharacterized Lactic Acid Bacteria Showing NAD Auxotrophy.</title>
        <authorList>
            <person name="Kawasaki S."/>
            <person name="Ozawa K."/>
            <person name="Mori T."/>
            <person name="Yamamoto A."/>
            <person name="Ito M."/>
            <person name="Ohkuma M."/>
            <person name="Sakamoto M."/>
            <person name="Matsutani M."/>
        </authorList>
    </citation>
    <scope>NUCLEOTIDE SEQUENCE [LARGE SCALE GENOMIC DNA]</scope>
    <source>
        <strain evidence="5 6">KimC2</strain>
    </source>
</reference>
<evidence type="ECO:0000256" key="2">
    <source>
        <dbReference type="ARBA" id="ARBA00023015"/>
    </source>
</evidence>
<keyword evidence="4" id="KW-0804">Transcription</keyword>
<keyword evidence="2" id="KW-0805">Transcription regulation</keyword>
<comment type="similarity">
    <text evidence="1">Belongs to the BlaI transcriptional regulatory family.</text>
</comment>
<dbReference type="InterPro" id="IPR036390">
    <property type="entry name" value="WH_DNA-bd_sf"/>
</dbReference>
<dbReference type="GO" id="GO:0003677">
    <property type="term" value="F:DNA binding"/>
    <property type="evidence" value="ECO:0007669"/>
    <property type="project" value="UniProtKB-KW"/>
</dbReference>
<dbReference type="KEGG" id="xak:KIMC2_19280"/>
<dbReference type="SUPFAM" id="SSF46785">
    <property type="entry name" value="Winged helix' DNA-binding domain"/>
    <property type="match status" value="1"/>
</dbReference>
<dbReference type="AlphaFoldDB" id="A0AAU9CY56"/>